<evidence type="ECO:0000256" key="1">
    <source>
        <dbReference type="SAM" id="MobiDB-lite"/>
    </source>
</evidence>
<name>A0A328XQ86_9GAMM</name>
<reference evidence="3 4" key="1">
    <citation type="submission" date="2018-06" db="EMBL/GenBank/DDBJ databases">
        <title>Comparative analysis of microorganisms from saline springs in Andes Mountain Range, Colombia.</title>
        <authorList>
            <person name="Rubin E."/>
        </authorList>
    </citation>
    <scope>NUCLEOTIDE SEQUENCE [LARGE SCALE GENOMIC DNA]</scope>
    <source>
        <strain evidence="3 4">USBA-857</strain>
    </source>
</reference>
<dbReference type="PROSITE" id="PS51257">
    <property type="entry name" value="PROKAR_LIPOPROTEIN"/>
    <property type="match status" value="1"/>
</dbReference>
<dbReference type="OrthoDB" id="5348860at2"/>
<keyword evidence="3" id="KW-0449">Lipoprotein</keyword>
<dbReference type="InterPro" id="IPR053196">
    <property type="entry name" value="Lipoprotein_YbaY-like"/>
</dbReference>
<evidence type="ECO:0000313" key="4">
    <source>
        <dbReference type="Proteomes" id="UP000249700"/>
    </source>
</evidence>
<keyword evidence="2" id="KW-0732">Signal</keyword>
<dbReference type="PANTHER" id="PTHR38013">
    <property type="entry name" value="GLYCOPROTEIN/POLYSACCHARIDE METABOLISM"/>
    <property type="match status" value="1"/>
</dbReference>
<evidence type="ECO:0000313" key="3">
    <source>
        <dbReference type="EMBL" id="RAR59769.1"/>
    </source>
</evidence>
<feature type="signal peptide" evidence="2">
    <location>
        <begin position="1"/>
        <end position="18"/>
    </location>
</feature>
<comment type="caution">
    <text evidence="3">The sequence shown here is derived from an EMBL/GenBank/DDBJ whole genome shotgun (WGS) entry which is preliminary data.</text>
</comment>
<feature type="region of interest" description="Disordered" evidence="1">
    <location>
        <begin position="50"/>
        <end position="73"/>
    </location>
</feature>
<proteinExistence type="predicted"/>
<dbReference type="PANTHER" id="PTHR38013:SF1">
    <property type="entry name" value="GLYCOPROTEIN_POLYSACCHARIDE METABOLISM"/>
    <property type="match status" value="1"/>
</dbReference>
<evidence type="ECO:0000256" key="2">
    <source>
        <dbReference type="SAM" id="SignalP"/>
    </source>
</evidence>
<sequence>MTRHLTLIAALTSALTLAACDARNEENAASNGTNAGSNTNQTTDQAMAEKGLAETTDTQQNADSNNDDALDNSQDDALENAATLTLSGTLSAPESISLPAEAEIHVQLIDVSLEDGGAKVLTEEAFDADQVALPMPFSLTMPSATLNDDHRQVLQAEVRNANDLVLWSTAEPEALALNADSKPGPMALMLEPVENAPSEQVFSQSDQQAKPAAEKAQAEPEAPEQS</sequence>
<dbReference type="InterPro" id="IPR039366">
    <property type="entry name" value="Pilotin"/>
</dbReference>
<feature type="compositionally biased region" description="Polar residues" evidence="1">
    <location>
        <begin position="197"/>
        <end position="206"/>
    </location>
</feature>
<dbReference type="AlphaFoldDB" id="A0A328XQ86"/>
<gene>
    <name evidence="3" type="ORF">BCL93_108118</name>
</gene>
<organism evidence="3 4">
    <name type="scientific">Onishia taeanensis</name>
    <dbReference type="NCBI Taxonomy" id="284577"/>
    <lineage>
        <taxon>Bacteria</taxon>
        <taxon>Pseudomonadati</taxon>
        <taxon>Pseudomonadota</taxon>
        <taxon>Gammaproteobacteria</taxon>
        <taxon>Oceanospirillales</taxon>
        <taxon>Halomonadaceae</taxon>
        <taxon>Onishia</taxon>
    </lineage>
</organism>
<feature type="compositionally biased region" description="Low complexity" evidence="1">
    <location>
        <begin position="55"/>
        <end position="64"/>
    </location>
</feature>
<feature type="chain" id="PRO_5016385550" evidence="2">
    <location>
        <begin position="19"/>
        <end position="226"/>
    </location>
</feature>
<dbReference type="RefSeq" id="WP_112055518.1">
    <property type="nucleotide sequence ID" value="NZ_QLSX01000008.1"/>
</dbReference>
<feature type="region of interest" description="Disordered" evidence="1">
    <location>
        <begin position="191"/>
        <end position="226"/>
    </location>
</feature>
<dbReference type="EMBL" id="QLSX01000008">
    <property type="protein sequence ID" value="RAR59769.1"/>
    <property type="molecule type" value="Genomic_DNA"/>
</dbReference>
<dbReference type="Pfam" id="PF09619">
    <property type="entry name" value="YscW"/>
    <property type="match status" value="1"/>
</dbReference>
<accession>A0A328XQ86</accession>
<dbReference type="Proteomes" id="UP000249700">
    <property type="component" value="Unassembled WGS sequence"/>
</dbReference>
<protein>
    <submittedName>
        <fullName evidence="3">Putative lipoprotein YbaY</fullName>
    </submittedName>
</protein>